<dbReference type="EnsemblPlants" id="TuG1812G0700004669.01.T01">
    <property type="protein sequence ID" value="TuG1812G0700004669.01.T01.cds288606"/>
    <property type="gene ID" value="TuG1812G0700004669.01"/>
</dbReference>
<reference evidence="2" key="2">
    <citation type="submission" date="2018-03" db="EMBL/GenBank/DDBJ databases">
        <title>The Triticum urartu genome reveals the dynamic nature of wheat genome evolution.</title>
        <authorList>
            <person name="Ling H."/>
            <person name="Ma B."/>
            <person name="Shi X."/>
            <person name="Liu H."/>
            <person name="Dong L."/>
            <person name="Sun H."/>
            <person name="Cao Y."/>
            <person name="Gao Q."/>
            <person name="Zheng S."/>
            <person name="Li Y."/>
            <person name="Yu Y."/>
            <person name="Du H."/>
            <person name="Qi M."/>
            <person name="Li Y."/>
            <person name="Yu H."/>
            <person name="Cui Y."/>
            <person name="Wang N."/>
            <person name="Chen C."/>
            <person name="Wu H."/>
            <person name="Zhao Y."/>
            <person name="Zhang J."/>
            <person name="Li Y."/>
            <person name="Zhou W."/>
            <person name="Zhang B."/>
            <person name="Hu W."/>
            <person name="Eijk M."/>
            <person name="Tang J."/>
            <person name="Witsenboer H."/>
            <person name="Zhao S."/>
            <person name="Li Z."/>
            <person name="Zhang A."/>
            <person name="Wang D."/>
            <person name="Liang C."/>
        </authorList>
    </citation>
    <scope>NUCLEOTIDE SEQUENCE [LARGE SCALE GENOMIC DNA]</scope>
    <source>
        <strain evidence="2">cv. G1812</strain>
    </source>
</reference>
<protein>
    <submittedName>
        <fullName evidence="2">Uncharacterized protein</fullName>
    </submittedName>
</protein>
<name>A0A8R7R3F8_TRIUA</name>
<reference evidence="2" key="3">
    <citation type="submission" date="2022-06" db="UniProtKB">
        <authorList>
            <consortium name="EnsemblPlants"/>
        </authorList>
    </citation>
    <scope>IDENTIFICATION</scope>
</reference>
<reference evidence="3" key="1">
    <citation type="journal article" date="2013" name="Nature">
        <title>Draft genome of the wheat A-genome progenitor Triticum urartu.</title>
        <authorList>
            <person name="Ling H.Q."/>
            <person name="Zhao S."/>
            <person name="Liu D."/>
            <person name="Wang J."/>
            <person name="Sun H."/>
            <person name="Zhang C."/>
            <person name="Fan H."/>
            <person name="Li D."/>
            <person name="Dong L."/>
            <person name="Tao Y."/>
            <person name="Gao C."/>
            <person name="Wu H."/>
            <person name="Li Y."/>
            <person name="Cui Y."/>
            <person name="Guo X."/>
            <person name="Zheng S."/>
            <person name="Wang B."/>
            <person name="Yu K."/>
            <person name="Liang Q."/>
            <person name="Yang W."/>
            <person name="Lou X."/>
            <person name="Chen J."/>
            <person name="Feng M."/>
            <person name="Jian J."/>
            <person name="Zhang X."/>
            <person name="Luo G."/>
            <person name="Jiang Y."/>
            <person name="Liu J."/>
            <person name="Wang Z."/>
            <person name="Sha Y."/>
            <person name="Zhang B."/>
            <person name="Wu H."/>
            <person name="Tang D."/>
            <person name="Shen Q."/>
            <person name="Xue P."/>
            <person name="Zou S."/>
            <person name="Wang X."/>
            <person name="Liu X."/>
            <person name="Wang F."/>
            <person name="Yang Y."/>
            <person name="An X."/>
            <person name="Dong Z."/>
            <person name="Zhang K."/>
            <person name="Zhang X."/>
            <person name="Luo M.C."/>
            <person name="Dvorak J."/>
            <person name="Tong Y."/>
            <person name="Wang J."/>
            <person name="Yang H."/>
            <person name="Li Z."/>
            <person name="Wang D."/>
            <person name="Zhang A."/>
            <person name="Wang J."/>
        </authorList>
    </citation>
    <scope>NUCLEOTIDE SEQUENCE</scope>
    <source>
        <strain evidence="3">cv. G1812</strain>
    </source>
</reference>
<evidence type="ECO:0000313" key="3">
    <source>
        <dbReference type="Proteomes" id="UP000015106"/>
    </source>
</evidence>
<accession>A0A8R7R3F8</accession>
<evidence type="ECO:0000313" key="2">
    <source>
        <dbReference type="EnsemblPlants" id="TuG1812G0700004669.01.T01.cds288606"/>
    </source>
</evidence>
<dbReference type="AlphaFoldDB" id="A0A8R7R3F8"/>
<dbReference type="Gramene" id="TuG1812G0700004669.01.T01">
    <property type="protein sequence ID" value="TuG1812G0700004669.01.T01.cds288606"/>
    <property type="gene ID" value="TuG1812G0700004669.01"/>
</dbReference>
<proteinExistence type="predicted"/>
<dbReference type="Proteomes" id="UP000015106">
    <property type="component" value="Chromosome 7"/>
</dbReference>
<feature type="compositionally biased region" description="Polar residues" evidence="1">
    <location>
        <begin position="30"/>
        <end position="44"/>
    </location>
</feature>
<feature type="compositionally biased region" description="Basic and acidic residues" evidence="1">
    <location>
        <begin position="46"/>
        <end position="60"/>
    </location>
</feature>
<organism evidence="2 3">
    <name type="scientific">Triticum urartu</name>
    <name type="common">Red wild einkorn</name>
    <name type="synonym">Crithodium urartu</name>
    <dbReference type="NCBI Taxonomy" id="4572"/>
    <lineage>
        <taxon>Eukaryota</taxon>
        <taxon>Viridiplantae</taxon>
        <taxon>Streptophyta</taxon>
        <taxon>Embryophyta</taxon>
        <taxon>Tracheophyta</taxon>
        <taxon>Spermatophyta</taxon>
        <taxon>Magnoliopsida</taxon>
        <taxon>Liliopsida</taxon>
        <taxon>Poales</taxon>
        <taxon>Poaceae</taxon>
        <taxon>BOP clade</taxon>
        <taxon>Pooideae</taxon>
        <taxon>Triticodae</taxon>
        <taxon>Triticeae</taxon>
        <taxon>Triticinae</taxon>
        <taxon>Triticum</taxon>
    </lineage>
</organism>
<evidence type="ECO:0000256" key="1">
    <source>
        <dbReference type="SAM" id="MobiDB-lite"/>
    </source>
</evidence>
<feature type="region of interest" description="Disordered" evidence="1">
    <location>
        <begin position="103"/>
        <end position="134"/>
    </location>
</feature>
<feature type="region of interest" description="Disordered" evidence="1">
    <location>
        <begin position="29"/>
        <end position="64"/>
    </location>
</feature>
<sequence>MCTHSSPASHQKHCVLHQLVRTWHAYPPTLTRQPHSAQSHSSLRSPEPRQHASPRQAEHKLRLHPSMRPRQCPCQWWPSDQTLPMPSLAWNFERTQLAWLSMPPCPSPGTAQTPPLRNPYRRSWSMPPQCSSRK</sequence>
<keyword evidence="3" id="KW-1185">Reference proteome</keyword>